<name>L2GXP3_VAVCU</name>
<reference evidence="2" key="1">
    <citation type="submission" date="2011-03" db="EMBL/GenBank/DDBJ databases">
        <title>The genome sequence of Vavraia culicis strain floridensis.</title>
        <authorList>
            <consortium name="The Broad Institute Genome Sequencing Platform"/>
            <person name="Cuomo C."/>
            <person name="Becnel J."/>
            <person name="Sanscrainte N."/>
            <person name="Young S.K."/>
            <person name="Zeng Q."/>
            <person name="Gargeya S."/>
            <person name="Fitzgerald M."/>
            <person name="Haas B."/>
            <person name="Abouelleil A."/>
            <person name="Alvarado L."/>
            <person name="Arachchi H.M."/>
            <person name="Berlin A."/>
            <person name="Chapman S.B."/>
            <person name="Gearin G."/>
            <person name="Goldberg J."/>
            <person name="Griggs A."/>
            <person name="Gujja S."/>
            <person name="Hansen M."/>
            <person name="Heiman D."/>
            <person name="Howarth C."/>
            <person name="Larimer J."/>
            <person name="Lui A."/>
            <person name="MacDonald P.J.P."/>
            <person name="McCowen C."/>
            <person name="Montmayeur A."/>
            <person name="Murphy C."/>
            <person name="Neiman D."/>
            <person name="Pearson M."/>
            <person name="Priest M."/>
            <person name="Roberts A."/>
            <person name="Saif S."/>
            <person name="Shea T."/>
            <person name="Sisk P."/>
            <person name="Stolte C."/>
            <person name="Sykes S."/>
            <person name="Wortman J."/>
            <person name="Nusbaum C."/>
            <person name="Birren B."/>
        </authorList>
    </citation>
    <scope>NUCLEOTIDE SEQUENCE [LARGE SCALE GENOMIC DNA]</scope>
    <source>
        <strain evidence="2">floridensis</strain>
    </source>
</reference>
<dbReference type="VEuPathDB" id="MicrosporidiaDB:VCUG_00380"/>
<organism evidence="1 2">
    <name type="scientific">Vavraia culicis (isolate floridensis)</name>
    <name type="common">Microsporidian parasite</name>
    <dbReference type="NCBI Taxonomy" id="948595"/>
    <lineage>
        <taxon>Eukaryota</taxon>
        <taxon>Fungi</taxon>
        <taxon>Fungi incertae sedis</taxon>
        <taxon>Microsporidia</taxon>
        <taxon>Pleistophoridae</taxon>
        <taxon>Vavraia</taxon>
    </lineage>
</organism>
<accession>L2GXP3</accession>
<evidence type="ECO:0000313" key="1">
    <source>
        <dbReference type="EMBL" id="ELA48142.1"/>
    </source>
</evidence>
<dbReference type="InParanoid" id="L2GXP3"/>
<proteinExistence type="predicted"/>
<protein>
    <submittedName>
        <fullName evidence="1">Uncharacterized protein</fullName>
    </submittedName>
</protein>
<dbReference type="AlphaFoldDB" id="L2GXP3"/>
<gene>
    <name evidence="1" type="ORF">VCUG_00380</name>
</gene>
<dbReference type="OrthoDB" id="10379493at2759"/>
<keyword evidence="2" id="KW-1185">Reference proteome</keyword>
<dbReference type="HOGENOM" id="CLU_1994340_0_0_1"/>
<sequence length="125" mass="14648">MTEQFNEIFFKKLAHIFDKYKNKDDSYDEGIDIINCNSSELDEMYSVNKGKRGGKRESDTKTNISVDEYEFVQDYEDMCFSRVERRVDVIVVKEKESNFDRLYEKACVNNFDAVFGSVLKNGGYL</sequence>
<dbReference type="RefSeq" id="XP_008073399.1">
    <property type="nucleotide sequence ID" value="XM_008075208.1"/>
</dbReference>
<dbReference type="EMBL" id="GL877407">
    <property type="protein sequence ID" value="ELA48142.1"/>
    <property type="molecule type" value="Genomic_DNA"/>
</dbReference>
<evidence type="ECO:0000313" key="2">
    <source>
        <dbReference type="Proteomes" id="UP000011081"/>
    </source>
</evidence>
<dbReference type="GeneID" id="19878267"/>
<dbReference type="OMA" id="KKLAHIF"/>
<dbReference type="Proteomes" id="UP000011081">
    <property type="component" value="Unassembled WGS sequence"/>
</dbReference>